<dbReference type="RefSeq" id="WP_311632450.1">
    <property type="nucleotide sequence ID" value="NZ_JAVREN010000038.1"/>
</dbReference>
<name>A0ABU2LCZ6_9ACTN</name>
<dbReference type="InterPro" id="IPR043917">
    <property type="entry name" value="DUF5753"/>
</dbReference>
<keyword evidence="3" id="KW-1185">Reference proteome</keyword>
<gene>
    <name evidence="2" type="ORF">RM780_21190</name>
</gene>
<proteinExistence type="predicted"/>
<evidence type="ECO:0000313" key="3">
    <source>
        <dbReference type="Proteomes" id="UP001183388"/>
    </source>
</evidence>
<evidence type="ECO:0000259" key="1">
    <source>
        <dbReference type="Pfam" id="PF19054"/>
    </source>
</evidence>
<reference evidence="3" key="1">
    <citation type="submission" date="2023-07" db="EMBL/GenBank/DDBJ databases">
        <title>30 novel species of actinomycetes from the DSMZ collection.</title>
        <authorList>
            <person name="Nouioui I."/>
        </authorList>
    </citation>
    <scope>NUCLEOTIDE SEQUENCE [LARGE SCALE GENOMIC DNA]</scope>
    <source>
        <strain evidence="3">DSM 44917</strain>
    </source>
</reference>
<protein>
    <submittedName>
        <fullName evidence="2">Scr1 family TA system antitoxin-like transcriptional regulator</fullName>
    </submittedName>
</protein>
<sequence>MRCSRFVPGLLQTEDYAGAVMRGTLPLATDDEVDARARARIERQVVLAIEAVRHGTTH</sequence>
<dbReference type="Proteomes" id="UP001183388">
    <property type="component" value="Unassembled WGS sequence"/>
</dbReference>
<comment type="caution">
    <text evidence="2">The sequence shown here is derived from an EMBL/GenBank/DDBJ whole genome shotgun (WGS) entry which is preliminary data.</text>
</comment>
<evidence type="ECO:0000313" key="2">
    <source>
        <dbReference type="EMBL" id="MDT0309456.1"/>
    </source>
</evidence>
<feature type="domain" description="DUF5753" evidence="1">
    <location>
        <begin position="5"/>
        <end position="48"/>
    </location>
</feature>
<dbReference type="EMBL" id="JAVREN010000038">
    <property type="protein sequence ID" value="MDT0309456.1"/>
    <property type="molecule type" value="Genomic_DNA"/>
</dbReference>
<organism evidence="2 3">
    <name type="scientific">Streptomyces boetiae</name>
    <dbReference type="NCBI Taxonomy" id="3075541"/>
    <lineage>
        <taxon>Bacteria</taxon>
        <taxon>Bacillati</taxon>
        <taxon>Actinomycetota</taxon>
        <taxon>Actinomycetes</taxon>
        <taxon>Kitasatosporales</taxon>
        <taxon>Streptomycetaceae</taxon>
        <taxon>Streptomyces</taxon>
    </lineage>
</organism>
<dbReference type="Pfam" id="PF19054">
    <property type="entry name" value="DUF5753"/>
    <property type="match status" value="1"/>
</dbReference>
<accession>A0ABU2LCZ6</accession>